<dbReference type="EC" id="2.4.-.-" evidence="2"/>
<evidence type="ECO:0000259" key="1">
    <source>
        <dbReference type="Pfam" id="PF00535"/>
    </source>
</evidence>
<comment type="caution">
    <text evidence="2">The sequence shown here is derived from an EMBL/GenBank/DDBJ whole genome shotgun (WGS) entry which is preliminary data.</text>
</comment>
<keyword evidence="2" id="KW-0328">Glycosyltransferase</keyword>
<dbReference type="InterPro" id="IPR001173">
    <property type="entry name" value="Glyco_trans_2-like"/>
</dbReference>
<dbReference type="PANTHER" id="PTHR43685:SF2">
    <property type="entry name" value="GLYCOSYLTRANSFERASE 2-LIKE DOMAIN-CONTAINING PROTEIN"/>
    <property type="match status" value="1"/>
</dbReference>
<dbReference type="SUPFAM" id="SSF53448">
    <property type="entry name" value="Nucleotide-diphospho-sugar transferases"/>
    <property type="match status" value="1"/>
</dbReference>
<dbReference type="GO" id="GO:0044010">
    <property type="term" value="P:single-species biofilm formation"/>
    <property type="evidence" value="ECO:0007669"/>
    <property type="project" value="TreeGrafter"/>
</dbReference>
<dbReference type="Gene3D" id="3.90.550.10">
    <property type="entry name" value="Spore Coat Polysaccharide Biosynthesis Protein SpsA, Chain A"/>
    <property type="match status" value="1"/>
</dbReference>
<name>A0A1J5MUG0_9BACT</name>
<dbReference type="AlphaFoldDB" id="A0A1J5MUG0"/>
<dbReference type="InterPro" id="IPR050834">
    <property type="entry name" value="Glycosyltransf_2"/>
</dbReference>
<reference evidence="2 3" key="1">
    <citation type="submission" date="2015-09" db="EMBL/GenBank/DDBJ databases">
        <title>Genome of Desulfovibrio dechloracetivorans BerOc1, a mercury methylating strain isolated from highly hydrocarbons and metals contaminated coastal sediments.</title>
        <authorList>
            <person name="Goni Urriza M."/>
            <person name="Gassie C."/>
            <person name="Bouchez O."/>
            <person name="Klopp C."/>
            <person name="Ranchou-Peyruse A."/>
            <person name="Remy G."/>
        </authorList>
    </citation>
    <scope>NUCLEOTIDE SEQUENCE [LARGE SCALE GENOMIC DNA]</scope>
    <source>
        <strain evidence="2 3">BerOc1</strain>
    </source>
</reference>
<dbReference type="CDD" id="cd00761">
    <property type="entry name" value="Glyco_tranf_GTA_type"/>
    <property type="match status" value="1"/>
</dbReference>
<feature type="domain" description="Glycosyltransferase 2-like" evidence="1">
    <location>
        <begin position="5"/>
        <end position="134"/>
    </location>
</feature>
<evidence type="ECO:0000313" key="3">
    <source>
        <dbReference type="Proteomes" id="UP000181901"/>
    </source>
</evidence>
<dbReference type="OrthoDB" id="6383742at2"/>
<gene>
    <name evidence="2" type="primary">epsH_1</name>
    <name evidence="2" type="ORF">BerOc1_01409</name>
</gene>
<dbReference type="PANTHER" id="PTHR43685">
    <property type="entry name" value="GLYCOSYLTRANSFERASE"/>
    <property type="match status" value="1"/>
</dbReference>
<dbReference type="EMBL" id="LKAQ01000004">
    <property type="protein sequence ID" value="OIQ49484.1"/>
    <property type="molecule type" value="Genomic_DNA"/>
</dbReference>
<protein>
    <submittedName>
        <fullName evidence="2">Putative glycosyltransferase EpsH</fullName>
        <ecNumber evidence="2">2.4.-.-</ecNumber>
    </submittedName>
</protein>
<accession>A0A1J5MUG0</accession>
<organism evidence="2 3">
    <name type="scientific">Pseudodesulfovibrio hydrargyri</name>
    <dbReference type="NCBI Taxonomy" id="2125990"/>
    <lineage>
        <taxon>Bacteria</taxon>
        <taxon>Pseudomonadati</taxon>
        <taxon>Thermodesulfobacteriota</taxon>
        <taxon>Desulfovibrionia</taxon>
        <taxon>Desulfovibrionales</taxon>
        <taxon>Desulfovibrionaceae</taxon>
    </lineage>
</organism>
<dbReference type="InterPro" id="IPR029044">
    <property type="entry name" value="Nucleotide-diphossugar_trans"/>
</dbReference>
<dbReference type="GO" id="GO:0016757">
    <property type="term" value="F:glycosyltransferase activity"/>
    <property type="evidence" value="ECO:0007669"/>
    <property type="project" value="UniProtKB-KW"/>
</dbReference>
<dbReference type="RefSeq" id="WP_071544994.1">
    <property type="nucleotide sequence ID" value="NZ_LKAQ01000004.1"/>
</dbReference>
<evidence type="ECO:0000313" key="2">
    <source>
        <dbReference type="EMBL" id="OIQ49484.1"/>
    </source>
</evidence>
<dbReference type="Pfam" id="PF00535">
    <property type="entry name" value="Glycos_transf_2"/>
    <property type="match status" value="1"/>
</dbReference>
<proteinExistence type="predicted"/>
<keyword evidence="3" id="KW-1185">Reference proteome</keyword>
<dbReference type="Proteomes" id="UP000181901">
    <property type="component" value="Unassembled WGS sequence"/>
</dbReference>
<keyword evidence="2" id="KW-0808">Transferase</keyword>
<sequence length="279" mass="31840">MPILSLVIPNHDYGRFSDRLFASLAAQTMGLRDVEILFVDDASGDDSVARAEQWAGRLDCERFAVERLERVGRPGPVRNHGLAMARGRYLFCLDPDDALRPDFMARCVEALEANPGITGVYPDYYEHTPTACRETRLPDFNQGLLRVQNILPPTAMYRREVWDAGLRYRDNTDYEDWDFWVQCVAAGARFLHLPAPLYDYHFHDQNFSYRARLNDGPAKAAIVRNNPGFFHPEVAQWAEDLHRGRLHSQSFTRGHIPSPNDIRALFKAIEETVLTASGF</sequence>